<evidence type="ECO:0000256" key="5">
    <source>
        <dbReference type="SAM" id="MobiDB-lite"/>
    </source>
</evidence>
<dbReference type="FunCoup" id="A0A200R1M6">
    <property type="interactions" value="2"/>
</dbReference>
<dbReference type="Gene3D" id="1.10.10.60">
    <property type="entry name" value="Homeodomain-like"/>
    <property type="match status" value="2"/>
</dbReference>
<dbReference type="PANTHER" id="PTHR47998:SF43">
    <property type="entry name" value="TRANSCRIPTION FACTOR MYB82"/>
    <property type="match status" value="1"/>
</dbReference>
<dbReference type="InterPro" id="IPR001005">
    <property type="entry name" value="SANT/Myb"/>
</dbReference>
<dbReference type="InterPro" id="IPR009057">
    <property type="entry name" value="Homeodomain-like_sf"/>
</dbReference>
<keyword evidence="4" id="KW-0539">Nucleus</keyword>
<comment type="subcellular location">
    <subcellularLocation>
        <location evidence="1">Nucleus</location>
    </subcellularLocation>
</comment>
<evidence type="ECO:0000313" key="8">
    <source>
        <dbReference type="EMBL" id="OVA16570.1"/>
    </source>
</evidence>
<keyword evidence="9" id="KW-1185">Reference proteome</keyword>
<feature type="region of interest" description="Disordered" evidence="5">
    <location>
        <begin position="135"/>
        <end position="182"/>
    </location>
</feature>
<dbReference type="AlphaFoldDB" id="A0A200R1M6"/>
<evidence type="ECO:0000313" key="9">
    <source>
        <dbReference type="Proteomes" id="UP000195402"/>
    </source>
</evidence>
<feature type="compositionally biased region" description="Basic and acidic residues" evidence="5">
    <location>
        <begin position="148"/>
        <end position="157"/>
    </location>
</feature>
<gene>
    <name evidence="8" type="ORF">BVC80_1545g14</name>
</gene>
<dbReference type="InterPro" id="IPR015495">
    <property type="entry name" value="Myb_TF_plants"/>
</dbReference>
<dbReference type="PROSITE" id="PS50090">
    <property type="entry name" value="MYB_LIKE"/>
    <property type="match status" value="2"/>
</dbReference>
<evidence type="ECO:0000256" key="1">
    <source>
        <dbReference type="ARBA" id="ARBA00004123"/>
    </source>
</evidence>
<proteinExistence type="predicted"/>
<dbReference type="FunFam" id="1.10.10.60:FF:000001">
    <property type="entry name" value="MYB-related transcription factor"/>
    <property type="match status" value="1"/>
</dbReference>
<evidence type="ECO:0000259" key="6">
    <source>
        <dbReference type="PROSITE" id="PS50090"/>
    </source>
</evidence>
<dbReference type="OMA" id="WCVIASK"/>
<dbReference type="InParanoid" id="A0A200R1M6"/>
<feature type="domain" description="Myb-like" evidence="6">
    <location>
        <begin position="61"/>
        <end position="111"/>
    </location>
</feature>
<feature type="compositionally biased region" description="Polar residues" evidence="5">
    <location>
        <begin position="135"/>
        <end position="147"/>
    </location>
</feature>
<evidence type="ECO:0000256" key="2">
    <source>
        <dbReference type="ARBA" id="ARBA00022737"/>
    </source>
</evidence>
<dbReference type="SUPFAM" id="SSF46689">
    <property type="entry name" value="Homeodomain-like"/>
    <property type="match status" value="1"/>
</dbReference>
<dbReference type="PANTHER" id="PTHR47998">
    <property type="entry name" value="TRANSCRIPTION FACTOR MYB51-LIKE ISOFORM X1"/>
    <property type="match status" value="1"/>
</dbReference>
<dbReference type="Pfam" id="PF00249">
    <property type="entry name" value="Myb_DNA-binding"/>
    <property type="match status" value="2"/>
</dbReference>
<comment type="caution">
    <text evidence="8">The sequence shown here is derived from an EMBL/GenBank/DDBJ whole genome shotgun (WGS) entry which is preliminary data.</text>
</comment>
<dbReference type="EMBL" id="MVGT01000483">
    <property type="protein sequence ID" value="OVA16570.1"/>
    <property type="molecule type" value="Genomic_DNA"/>
</dbReference>
<dbReference type="GO" id="GO:0000976">
    <property type="term" value="F:transcription cis-regulatory region binding"/>
    <property type="evidence" value="ECO:0007669"/>
    <property type="project" value="TreeGrafter"/>
</dbReference>
<feature type="domain" description="Myb-like" evidence="6">
    <location>
        <begin position="8"/>
        <end position="60"/>
    </location>
</feature>
<feature type="domain" description="HTH myb-type" evidence="7">
    <location>
        <begin position="61"/>
        <end position="115"/>
    </location>
</feature>
<protein>
    <submittedName>
        <fullName evidence="8">SANT/Myb domain</fullName>
    </submittedName>
</protein>
<dbReference type="OrthoDB" id="2143914at2759"/>
<dbReference type="SMART" id="SM00717">
    <property type="entry name" value="SANT"/>
    <property type="match status" value="2"/>
</dbReference>
<dbReference type="Proteomes" id="UP000195402">
    <property type="component" value="Unassembled WGS sequence"/>
</dbReference>
<dbReference type="GO" id="GO:0006355">
    <property type="term" value="P:regulation of DNA-templated transcription"/>
    <property type="evidence" value="ECO:0007669"/>
    <property type="project" value="TreeGrafter"/>
</dbReference>
<keyword evidence="3" id="KW-0238">DNA-binding</keyword>
<evidence type="ECO:0000256" key="4">
    <source>
        <dbReference type="ARBA" id="ARBA00023242"/>
    </source>
</evidence>
<evidence type="ECO:0000259" key="7">
    <source>
        <dbReference type="PROSITE" id="PS51294"/>
    </source>
</evidence>
<sequence length="268" mass="30874">MKREETKEEIIKRGPWKPEEDLILKRYIETHGEGNWTIVSKRSGLMRSSKSCRMRWKNHLRPNIKRGPISEDEEDLIIRMHKLLGNRWSLIAGRIPGRTDNEVKNYWNTHLRKRNIHQGEKMEFNSKKKKLSDTIDTQLTYSGSTSDESNRTDEKGDLQSTAGAQPTSTAINGSSDEEEYNVPSTTTVLPDFSAGDAKSNEDDDDIYSCWLSDETTFYEPFLPPLNYSILSLESFEHSSDECWNNKFMIQLPEDLDPSSAILHSWPKA</sequence>
<dbReference type="CDD" id="cd00167">
    <property type="entry name" value="SANT"/>
    <property type="match status" value="2"/>
</dbReference>
<feature type="domain" description="HTH myb-type" evidence="7">
    <location>
        <begin position="8"/>
        <end position="60"/>
    </location>
</feature>
<dbReference type="GO" id="GO:0030154">
    <property type="term" value="P:cell differentiation"/>
    <property type="evidence" value="ECO:0007669"/>
    <property type="project" value="TreeGrafter"/>
</dbReference>
<keyword evidence="2" id="KW-0677">Repeat</keyword>
<organism evidence="8 9">
    <name type="scientific">Macleaya cordata</name>
    <name type="common">Five-seeded plume-poppy</name>
    <name type="synonym">Bocconia cordata</name>
    <dbReference type="NCBI Taxonomy" id="56857"/>
    <lineage>
        <taxon>Eukaryota</taxon>
        <taxon>Viridiplantae</taxon>
        <taxon>Streptophyta</taxon>
        <taxon>Embryophyta</taxon>
        <taxon>Tracheophyta</taxon>
        <taxon>Spermatophyta</taxon>
        <taxon>Magnoliopsida</taxon>
        <taxon>Ranunculales</taxon>
        <taxon>Papaveraceae</taxon>
        <taxon>Papaveroideae</taxon>
        <taxon>Macleaya</taxon>
    </lineage>
</organism>
<evidence type="ECO:0000256" key="3">
    <source>
        <dbReference type="ARBA" id="ARBA00023125"/>
    </source>
</evidence>
<name>A0A200R1M6_MACCD</name>
<reference evidence="8 9" key="1">
    <citation type="journal article" date="2017" name="Mol. Plant">
        <title>The Genome of Medicinal Plant Macleaya cordata Provides New Insights into Benzylisoquinoline Alkaloids Metabolism.</title>
        <authorList>
            <person name="Liu X."/>
            <person name="Liu Y."/>
            <person name="Huang P."/>
            <person name="Ma Y."/>
            <person name="Qing Z."/>
            <person name="Tang Q."/>
            <person name="Cao H."/>
            <person name="Cheng P."/>
            <person name="Zheng Y."/>
            <person name="Yuan Z."/>
            <person name="Zhou Y."/>
            <person name="Liu J."/>
            <person name="Tang Z."/>
            <person name="Zhuo Y."/>
            <person name="Zhang Y."/>
            <person name="Yu L."/>
            <person name="Huang J."/>
            <person name="Yang P."/>
            <person name="Peng Q."/>
            <person name="Zhang J."/>
            <person name="Jiang W."/>
            <person name="Zhang Z."/>
            <person name="Lin K."/>
            <person name="Ro D.K."/>
            <person name="Chen X."/>
            <person name="Xiong X."/>
            <person name="Shang Y."/>
            <person name="Huang S."/>
            <person name="Zeng J."/>
        </authorList>
    </citation>
    <scope>NUCLEOTIDE SEQUENCE [LARGE SCALE GENOMIC DNA]</scope>
    <source>
        <strain evidence="9">cv. BLH2017</strain>
        <tissue evidence="8">Root</tissue>
    </source>
</reference>
<dbReference type="PROSITE" id="PS51294">
    <property type="entry name" value="HTH_MYB"/>
    <property type="match status" value="2"/>
</dbReference>
<dbReference type="GO" id="GO:0005634">
    <property type="term" value="C:nucleus"/>
    <property type="evidence" value="ECO:0007669"/>
    <property type="project" value="UniProtKB-SubCell"/>
</dbReference>
<dbReference type="InterPro" id="IPR017930">
    <property type="entry name" value="Myb_dom"/>
</dbReference>
<accession>A0A200R1M6</accession>
<feature type="compositionally biased region" description="Polar residues" evidence="5">
    <location>
        <begin position="158"/>
        <end position="174"/>
    </location>
</feature>